<evidence type="ECO:0000256" key="3">
    <source>
        <dbReference type="ARBA" id="ARBA00022575"/>
    </source>
</evidence>
<evidence type="ECO:0000256" key="7">
    <source>
        <dbReference type="ARBA" id="ARBA00023033"/>
    </source>
</evidence>
<evidence type="ECO:0000256" key="6">
    <source>
        <dbReference type="ARBA" id="ARBA00023002"/>
    </source>
</evidence>
<dbReference type="InterPro" id="IPR013785">
    <property type="entry name" value="Aldolase_TIM"/>
</dbReference>
<dbReference type="InterPro" id="IPR004136">
    <property type="entry name" value="NMO"/>
</dbReference>
<keyword evidence="7 10" id="KW-0503">Monooxygenase</keyword>
<proteinExistence type="inferred from homology"/>
<gene>
    <name evidence="10" type="ORF">SAMN05660282_00916</name>
</gene>
<keyword evidence="5" id="KW-0288">FMN</keyword>
<dbReference type="GO" id="GO:0009636">
    <property type="term" value="P:response to toxic substance"/>
    <property type="evidence" value="ECO:0007669"/>
    <property type="project" value="UniProtKB-KW"/>
</dbReference>
<evidence type="ECO:0000256" key="1">
    <source>
        <dbReference type="ARBA" id="ARBA00001917"/>
    </source>
</evidence>
<dbReference type="SUPFAM" id="SSF51412">
    <property type="entry name" value="Inosine monophosphate dehydrogenase (IMPDH)"/>
    <property type="match status" value="1"/>
</dbReference>
<dbReference type="AlphaFoldDB" id="A0A1I2S321"/>
<name>A0A1I2S321_9CORY</name>
<dbReference type="Pfam" id="PF03060">
    <property type="entry name" value="NMO"/>
    <property type="match status" value="1"/>
</dbReference>
<protein>
    <recommendedName>
        <fullName evidence="8">Propionate 3-nitronate monooxygenase</fullName>
    </recommendedName>
</protein>
<evidence type="ECO:0000313" key="10">
    <source>
        <dbReference type="EMBL" id="SFG44476.1"/>
    </source>
</evidence>
<dbReference type="Gene3D" id="3.20.20.70">
    <property type="entry name" value="Aldolase class I"/>
    <property type="match status" value="1"/>
</dbReference>
<evidence type="ECO:0000256" key="9">
    <source>
        <dbReference type="ARBA" id="ARBA00049401"/>
    </source>
</evidence>
<dbReference type="PANTHER" id="PTHR42747:SF3">
    <property type="entry name" value="NITRONATE MONOOXYGENASE-RELATED"/>
    <property type="match status" value="1"/>
</dbReference>
<dbReference type="CDD" id="cd04730">
    <property type="entry name" value="NPD_like"/>
    <property type="match status" value="1"/>
</dbReference>
<reference evidence="10 11" key="1">
    <citation type="submission" date="2016-10" db="EMBL/GenBank/DDBJ databases">
        <authorList>
            <person name="de Groot N.N."/>
        </authorList>
    </citation>
    <scope>NUCLEOTIDE SEQUENCE [LARGE SCALE GENOMIC DNA]</scope>
    <source>
        <strain>J11</strain>
        <strain evidence="11">PG 39</strain>
    </source>
</reference>
<evidence type="ECO:0000256" key="8">
    <source>
        <dbReference type="ARBA" id="ARBA00031155"/>
    </source>
</evidence>
<organism evidence="10 11">
    <name type="scientific">Corynebacterium spheniscorum</name>
    <dbReference type="NCBI Taxonomy" id="185761"/>
    <lineage>
        <taxon>Bacteria</taxon>
        <taxon>Bacillati</taxon>
        <taxon>Actinomycetota</taxon>
        <taxon>Actinomycetes</taxon>
        <taxon>Mycobacteriales</taxon>
        <taxon>Corynebacteriaceae</taxon>
        <taxon>Corynebacterium</taxon>
    </lineage>
</organism>
<evidence type="ECO:0000256" key="4">
    <source>
        <dbReference type="ARBA" id="ARBA00022630"/>
    </source>
</evidence>
<comment type="cofactor">
    <cofactor evidence="1">
        <name>FMN</name>
        <dbReference type="ChEBI" id="CHEBI:58210"/>
    </cofactor>
</comment>
<keyword evidence="3" id="KW-0216">Detoxification</keyword>
<keyword evidence="4" id="KW-0285">Flavoprotein</keyword>
<dbReference type="PANTHER" id="PTHR42747">
    <property type="entry name" value="NITRONATE MONOOXYGENASE-RELATED"/>
    <property type="match status" value="1"/>
</dbReference>
<evidence type="ECO:0000313" key="11">
    <source>
        <dbReference type="Proteomes" id="UP000199065"/>
    </source>
</evidence>
<keyword evidence="11" id="KW-1185">Reference proteome</keyword>
<comment type="catalytic activity">
    <reaction evidence="9">
        <text>3 propionate 3-nitronate + 3 O2 + H2O = 3 3-oxopropanoate + 2 nitrate + nitrite + H2O2 + 3 H(+)</text>
        <dbReference type="Rhea" id="RHEA:57332"/>
        <dbReference type="ChEBI" id="CHEBI:15377"/>
        <dbReference type="ChEBI" id="CHEBI:15378"/>
        <dbReference type="ChEBI" id="CHEBI:15379"/>
        <dbReference type="ChEBI" id="CHEBI:16240"/>
        <dbReference type="ChEBI" id="CHEBI:16301"/>
        <dbReference type="ChEBI" id="CHEBI:17632"/>
        <dbReference type="ChEBI" id="CHEBI:33190"/>
        <dbReference type="ChEBI" id="CHEBI:136067"/>
    </reaction>
</comment>
<dbReference type="GO" id="GO:0018580">
    <property type="term" value="F:nitronate monooxygenase activity"/>
    <property type="evidence" value="ECO:0007669"/>
    <property type="project" value="InterPro"/>
</dbReference>
<evidence type="ECO:0000256" key="2">
    <source>
        <dbReference type="ARBA" id="ARBA00009881"/>
    </source>
</evidence>
<accession>A0A1I2S321</accession>
<comment type="similarity">
    <text evidence="2">Belongs to the nitronate monooxygenase family. NMO class I subfamily.</text>
</comment>
<dbReference type="OrthoDB" id="9778912at2"/>
<dbReference type="EMBL" id="FOPJ01000004">
    <property type="protein sequence ID" value="SFG44476.1"/>
    <property type="molecule type" value="Genomic_DNA"/>
</dbReference>
<evidence type="ECO:0000256" key="5">
    <source>
        <dbReference type="ARBA" id="ARBA00022643"/>
    </source>
</evidence>
<dbReference type="STRING" id="185761.SAMN05660282_00916"/>
<sequence length="353" mass="37889">MKRIYNDALVGRVISCAPMAGGPSTPELARTISEHGGLGFLAGGTIPVEKLRQDLHHMKGCVYALNLFCPQRSRPKDSDIKAFHAEVARLYASENLPVPDLPDPDLSNGWEDKMQAIIEATEQGYGPAVLSCTFGVFSEEDIQCLRRYRIQAWVTVTNEQDAAIAAERGADALVVQGPEAGGHRSTWCIEQDPDERSLDELLKAVHERVPNMPLIAAGGIATRARVKELLELPGVVGCSVGTAFLRAHEAGTSESNRQILGSVVANPNATVASRAFSGRVARGVRTPFSSAFSVRSQSGGLPPLYPYVNALLGPLRNYFAERGRPDVAYCLAGVHAGQTQALPAADILRALKP</sequence>
<keyword evidence="6" id="KW-0560">Oxidoreductase</keyword>
<dbReference type="Proteomes" id="UP000199065">
    <property type="component" value="Unassembled WGS sequence"/>
</dbReference>
<dbReference type="RefSeq" id="WP_092284888.1">
    <property type="nucleotide sequence ID" value="NZ_FOPJ01000004.1"/>
</dbReference>